<gene>
    <name evidence="1" type="ORF">K443DRAFT_41031</name>
</gene>
<dbReference type="EMBL" id="KN839119">
    <property type="protein sequence ID" value="KIJ90742.1"/>
    <property type="molecule type" value="Genomic_DNA"/>
</dbReference>
<accession>A0A0C9X2F5</accession>
<sequence>KPMGFRPRGVWITGYCGCMGYRVLSPTNQLGGLKNLWDLRDYGLSQPWVKRESTVL</sequence>
<reference evidence="1 2" key="1">
    <citation type="submission" date="2014-04" db="EMBL/GenBank/DDBJ databases">
        <authorList>
            <consortium name="DOE Joint Genome Institute"/>
            <person name="Kuo A."/>
            <person name="Kohler A."/>
            <person name="Nagy L.G."/>
            <person name="Floudas D."/>
            <person name="Copeland A."/>
            <person name="Barry K.W."/>
            <person name="Cichocki N."/>
            <person name="Veneault-Fourrey C."/>
            <person name="LaButti K."/>
            <person name="Lindquist E.A."/>
            <person name="Lipzen A."/>
            <person name="Lundell T."/>
            <person name="Morin E."/>
            <person name="Murat C."/>
            <person name="Sun H."/>
            <person name="Tunlid A."/>
            <person name="Henrissat B."/>
            <person name="Grigoriev I.V."/>
            <person name="Hibbett D.S."/>
            <person name="Martin F."/>
            <person name="Nordberg H.P."/>
            <person name="Cantor M.N."/>
            <person name="Hua S.X."/>
        </authorList>
    </citation>
    <scope>NUCLEOTIDE SEQUENCE [LARGE SCALE GENOMIC DNA]</scope>
    <source>
        <strain evidence="1 2">LaAM-08-1</strain>
    </source>
</reference>
<proteinExistence type="predicted"/>
<keyword evidence="2" id="KW-1185">Reference proteome</keyword>
<evidence type="ECO:0000313" key="2">
    <source>
        <dbReference type="Proteomes" id="UP000054477"/>
    </source>
</evidence>
<dbReference type="AlphaFoldDB" id="A0A0C9X2F5"/>
<organism evidence="1 2">
    <name type="scientific">Laccaria amethystina LaAM-08-1</name>
    <dbReference type="NCBI Taxonomy" id="1095629"/>
    <lineage>
        <taxon>Eukaryota</taxon>
        <taxon>Fungi</taxon>
        <taxon>Dikarya</taxon>
        <taxon>Basidiomycota</taxon>
        <taxon>Agaricomycotina</taxon>
        <taxon>Agaricomycetes</taxon>
        <taxon>Agaricomycetidae</taxon>
        <taxon>Agaricales</taxon>
        <taxon>Agaricineae</taxon>
        <taxon>Hydnangiaceae</taxon>
        <taxon>Laccaria</taxon>
    </lineage>
</organism>
<name>A0A0C9X2F5_9AGAR</name>
<reference evidence="2" key="2">
    <citation type="submission" date="2015-01" db="EMBL/GenBank/DDBJ databases">
        <title>Evolutionary Origins and Diversification of the Mycorrhizal Mutualists.</title>
        <authorList>
            <consortium name="DOE Joint Genome Institute"/>
            <consortium name="Mycorrhizal Genomics Consortium"/>
            <person name="Kohler A."/>
            <person name="Kuo A."/>
            <person name="Nagy L.G."/>
            <person name="Floudas D."/>
            <person name="Copeland A."/>
            <person name="Barry K.W."/>
            <person name="Cichocki N."/>
            <person name="Veneault-Fourrey C."/>
            <person name="LaButti K."/>
            <person name="Lindquist E.A."/>
            <person name="Lipzen A."/>
            <person name="Lundell T."/>
            <person name="Morin E."/>
            <person name="Murat C."/>
            <person name="Riley R."/>
            <person name="Ohm R."/>
            <person name="Sun H."/>
            <person name="Tunlid A."/>
            <person name="Henrissat B."/>
            <person name="Grigoriev I.V."/>
            <person name="Hibbett D.S."/>
            <person name="Martin F."/>
        </authorList>
    </citation>
    <scope>NUCLEOTIDE SEQUENCE [LARGE SCALE GENOMIC DNA]</scope>
    <source>
        <strain evidence="2">LaAM-08-1</strain>
    </source>
</reference>
<dbReference type="HOGENOM" id="CLU_200663_0_0_1"/>
<feature type="non-terminal residue" evidence="1">
    <location>
        <position position="56"/>
    </location>
</feature>
<feature type="non-terminal residue" evidence="1">
    <location>
        <position position="1"/>
    </location>
</feature>
<dbReference type="Proteomes" id="UP000054477">
    <property type="component" value="Unassembled WGS sequence"/>
</dbReference>
<protein>
    <submittedName>
        <fullName evidence="1">Uncharacterized protein</fullName>
    </submittedName>
</protein>
<evidence type="ECO:0000313" key="1">
    <source>
        <dbReference type="EMBL" id="KIJ90742.1"/>
    </source>
</evidence>
<dbReference type="OrthoDB" id="3032037at2759"/>